<evidence type="ECO:0000256" key="1">
    <source>
        <dbReference type="SAM" id="MobiDB-lite"/>
    </source>
</evidence>
<sequence>MFLQLFKGQQGVQAFAKKIHTQMCLASLFRQQQHRKVENEWNDDDDEQRQIFHEEEKNRGHAVPSDPLPAFEGRGHRGTCSGLVHCNHETKPDTYIIQYEGGIGLISR</sequence>
<dbReference type="AlphaFoldDB" id="A0A6C0EYQ7"/>
<feature type="compositionally biased region" description="Basic and acidic residues" evidence="1">
    <location>
        <begin position="48"/>
        <end position="59"/>
    </location>
</feature>
<evidence type="ECO:0000313" key="2">
    <source>
        <dbReference type="EMBL" id="QHT34277.1"/>
    </source>
</evidence>
<name>A0A6C0EYQ7_9ZZZZ</name>
<protein>
    <submittedName>
        <fullName evidence="2">Uncharacterized protein</fullName>
    </submittedName>
</protein>
<proteinExistence type="predicted"/>
<reference evidence="2" key="1">
    <citation type="journal article" date="2020" name="Nature">
        <title>Giant virus diversity and host interactions through global metagenomics.</title>
        <authorList>
            <person name="Schulz F."/>
            <person name="Roux S."/>
            <person name="Paez-Espino D."/>
            <person name="Jungbluth S."/>
            <person name="Walsh D.A."/>
            <person name="Denef V.J."/>
            <person name="McMahon K.D."/>
            <person name="Konstantinidis K.T."/>
            <person name="Eloe-Fadrosh E.A."/>
            <person name="Kyrpides N.C."/>
            <person name="Woyke T."/>
        </authorList>
    </citation>
    <scope>NUCLEOTIDE SEQUENCE</scope>
    <source>
        <strain evidence="2">GVMAG-M-3300009163-63</strain>
    </source>
</reference>
<organism evidence="2">
    <name type="scientific">viral metagenome</name>
    <dbReference type="NCBI Taxonomy" id="1070528"/>
    <lineage>
        <taxon>unclassified sequences</taxon>
        <taxon>metagenomes</taxon>
        <taxon>organismal metagenomes</taxon>
    </lineage>
</organism>
<dbReference type="EMBL" id="MN738998">
    <property type="protein sequence ID" value="QHT34277.1"/>
    <property type="molecule type" value="Genomic_DNA"/>
</dbReference>
<accession>A0A6C0EYQ7</accession>
<feature type="region of interest" description="Disordered" evidence="1">
    <location>
        <begin position="37"/>
        <end position="74"/>
    </location>
</feature>